<evidence type="ECO:0000256" key="14">
    <source>
        <dbReference type="HAMAP-Rule" id="MF_01006"/>
    </source>
</evidence>
<evidence type="ECO:0000256" key="5">
    <source>
        <dbReference type="ARBA" id="ARBA00022475"/>
    </source>
</evidence>
<proteinExistence type="inferred from homology"/>
<feature type="transmembrane region" description="Helical" evidence="14">
    <location>
        <begin position="118"/>
        <end position="136"/>
    </location>
</feature>
<comment type="catalytic activity">
    <reaction evidence="13 14">
        <text>di-trans,octa-cis-undecaprenyl diphosphate + H2O = di-trans,octa-cis-undecaprenyl phosphate + phosphate + H(+)</text>
        <dbReference type="Rhea" id="RHEA:28094"/>
        <dbReference type="ChEBI" id="CHEBI:15377"/>
        <dbReference type="ChEBI" id="CHEBI:15378"/>
        <dbReference type="ChEBI" id="CHEBI:43474"/>
        <dbReference type="ChEBI" id="CHEBI:58405"/>
        <dbReference type="ChEBI" id="CHEBI:60392"/>
        <dbReference type="EC" id="3.6.1.27"/>
    </reaction>
</comment>
<gene>
    <name evidence="14" type="primary">uppP</name>
    <name evidence="15" type="ORF">ENG14_02800</name>
</gene>
<evidence type="ECO:0000256" key="6">
    <source>
        <dbReference type="ARBA" id="ARBA00022692"/>
    </source>
</evidence>
<keyword evidence="14" id="KW-0133">Cell shape</keyword>
<evidence type="ECO:0000256" key="2">
    <source>
        <dbReference type="ARBA" id="ARBA00010621"/>
    </source>
</evidence>
<keyword evidence="5 14" id="KW-1003">Cell membrane</keyword>
<keyword evidence="14" id="KW-0961">Cell wall biogenesis/degradation</keyword>
<evidence type="ECO:0000256" key="4">
    <source>
        <dbReference type="ARBA" id="ARBA00021581"/>
    </source>
</evidence>
<comment type="caution">
    <text evidence="15">The sequence shown here is derived from an EMBL/GenBank/DDBJ whole genome shotgun (WGS) entry which is preliminary data.</text>
</comment>
<dbReference type="Proteomes" id="UP000886355">
    <property type="component" value="Unassembled WGS sequence"/>
</dbReference>
<dbReference type="GO" id="GO:0008360">
    <property type="term" value="P:regulation of cell shape"/>
    <property type="evidence" value="ECO:0007669"/>
    <property type="project" value="UniProtKB-KW"/>
</dbReference>
<feature type="transmembrane region" description="Helical" evidence="14">
    <location>
        <begin position="191"/>
        <end position="209"/>
    </location>
</feature>
<dbReference type="Pfam" id="PF02673">
    <property type="entry name" value="BacA"/>
    <property type="match status" value="1"/>
</dbReference>
<evidence type="ECO:0000256" key="9">
    <source>
        <dbReference type="ARBA" id="ARBA00023136"/>
    </source>
</evidence>
<dbReference type="EC" id="3.6.1.27" evidence="3 14"/>
<name>A0A7C0WUH5_9BACT</name>
<dbReference type="EMBL" id="DQZW01000132">
    <property type="protein sequence ID" value="HDL89815.1"/>
    <property type="molecule type" value="Genomic_DNA"/>
</dbReference>
<comment type="subcellular location">
    <subcellularLocation>
        <location evidence="1 14">Cell membrane</location>
        <topology evidence="1 14">Multi-pass membrane protein</topology>
    </subcellularLocation>
</comment>
<evidence type="ECO:0000256" key="7">
    <source>
        <dbReference type="ARBA" id="ARBA00022801"/>
    </source>
</evidence>
<dbReference type="GO" id="GO:0005886">
    <property type="term" value="C:plasma membrane"/>
    <property type="evidence" value="ECO:0007669"/>
    <property type="project" value="UniProtKB-SubCell"/>
</dbReference>
<keyword evidence="8 14" id="KW-1133">Transmembrane helix</keyword>
<keyword evidence="9 14" id="KW-0472">Membrane</keyword>
<keyword evidence="14" id="KW-0573">Peptidoglycan synthesis</keyword>
<dbReference type="GO" id="GO:0050380">
    <property type="term" value="F:undecaprenyl-diphosphatase activity"/>
    <property type="evidence" value="ECO:0007669"/>
    <property type="project" value="UniProtKB-UniRule"/>
</dbReference>
<comment type="function">
    <text evidence="14">Catalyzes the dephosphorylation of undecaprenyl diphosphate (UPP). Confers resistance to bacitracin.</text>
</comment>
<reference evidence="15" key="1">
    <citation type="journal article" date="2020" name="mSystems">
        <title>Genome- and Community-Level Interaction Insights into Carbon Utilization and Element Cycling Functions of Hydrothermarchaeota in Hydrothermal Sediment.</title>
        <authorList>
            <person name="Zhou Z."/>
            <person name="Liu Y."/>
            <person name="Xu W."/>
            <person name="Pan J."/>
            <person name="Luo Z.H."/>
            <person name="Li M."/>
        </authorList>
    </citation>
    <scope>NUCLEOTIDE SEQUENCE [LARGE SCALE GENOMIC DNA]</scope>
    <source>
        <strain evidence="15">HyVt-19</strain>
    </source>
</reference>
<evidence type="ECO:0000256" key="13">
    <source>
        <dbReference type="ARBA" id="ARBA00047594"/>
    </source>
</evidence>
<feature type="transmembrane region" description="Helical" evidence="14">
    <location>
        <begin position="245"/>
        <end position="263"/>
    </location>
</feature>
<evidence type="ECO:0000256" key="8">
    <source>
        <dbReference type="ARBA" id="ARBA00022989"/>
    </source>
</evidence>
<evidence type="ECO:0000256" key="12">
    <source>
        <dbReference type="ARBA" id="ARBA00032932"/>
    </source>
</evidence>
<dbReference type="PANTHER" id="PTHR30622:SF2">
    <property type="entry name" value="UNDECAPRENYL-DIPHOSPHATASE"/>
    <property type="match status" value="1"/>
</dbReference>
<keyword evidence="7 14" id="KW-0378">Hydrolase</keyword>
<feature type="transmembrane region" description="Helical" evidence="14">
    <location>
        <begin position="46"/>
        <end position="67"/>
    </location>
</feature>
<dbReference type="AlphaFoldDB" id="A0A7C0WUH5"/>
<accession>A0A7C0WUH5</accession>
<dbReference type="PANTHER" id="PTHR30622">
    <property type="entry name" value="UNDECAPRENYL-DIPHOSPHATASE"/>
    <property type="match status" value="1"/>
</dbReference>
<dbReference type="GO" id="GO:0071555">
    <property type="term" value="P:cell wall organization"/>
    <property type="evidence" value="ECO:0007669"/>
    <property type="project" value="UniProtKB-KW"/>
</dbReference>
<evidence type="ECO:0000256" key="1">
    <source>
        <dbReference type="ARBA" id="ARBA00004651"/>
    </source>
</evidence>
<dbReference type="GO" id="GO:0046677">
    <property type="term" value="P:response to antibiotic"/>
    <property type="evidence" value="ECO:0007669"/>
    <property type="project" value="UniProtKB-UniRule"/>
</dbReference>
<sequence>MSPISAVVLGVIQGATEFLPVSSSGHLVLGQFLLGLREPDLFFDVFLHVATLLVVLIVFRSEIVTLLSEVFTSLRSKDSLAVLKDTEFLKIAVATIPIAVAGVTARPFVEQLFANPKLVSLNLIITGCVLFASRFFEASNRVEDTISWRQAMLVGFFQAFALAPGISRSGVTISVALIAGCSRKAAARFSFLLFIPAVAGAFLLESLHVDFGAQYIKSVVAGFLAAFVVGYVALVWLLRLIRSGFFHRFAYYCWLLGLVGLLFL</sequence>
<feature type="transmembrane region" description="Helical" evidence="14">
    <location>
        <begin position="156"/>
        <end position="179"/>
    </location>
</feature>
<evidence type="ECO:0000256" key="3">
    <source>
        <dbReference type="ARBA" id="ARBA00012374"/>
    </source>
</evidence>
<organism evidence="15">
    <name type="scientific">Thermodesulforhabdus norvegica</name>
    <dbReference type="NCBI Taxonomy" id="39841"/>
    <lineage>
        <taxon>Bacteria</taxon>
        <taxon>Pseudomonadati</taxon>
        <taxon>Thermodesulfobacteriota</taxon>
        <taxon>Syntrophobacteria</taxon>
        <taxon>Syntrophobacterales</taxon>
        <taxon>Thermodesulforhabdaceae</taxon>
        <taxon>Thermodesulforhabdus</taxon>
    </lineage>
</organism>
<keyword evidence="10 14" id="KW-0046">Antibiotic resistance</keyword>
<evidence type="ECO:0000256" key="10">
    <source>
        <dbReference type="ARBA" id="ARBA00023251"/>
    </source>
</evidence>
<evidence type="ECO:0000313" key="15">
    <source>
        <dbReference type="EMBL" id="HDL89815.1"/>
    </source>
</evidence>
<evidence type="ECO:0000256" key="11">
    <source>
        <dbReference type="ARBA" id="ARBA00032707"/>
    </source>
</evidence>
<comment type="miscellaneous">
    <text evidence="14">Bacitracin is thought to be involved in the inhibition of peptidoglycan synthesis by sequestering undecaprenyl diphosphate, thereby reducing the pool of lipid carrier available.</text>
</comment>
<comment type="similarity">
    <text evidence="2 14">Belongs to the UppP family.</text>
</comment>
<dbReference type="InterPro" id="IPR003824">
    <property type="entry name" value="UppP"/>
</dbReference>
<dbReference type="HAMAP" id="MF_01006">
    <property type="entry name" value="Undec_diphosphatase"/>
    <property type="match status" value="1"/>
</dbReference>
<protein>
    <recommendedName>
        <fullName evidence="4 14">Undecaprenyl-diphosphatase</fullName>
        <ecNumber evidence="3 14">3.6.1.27</ecNumber>
    </recommendedName>
    <alternativeName>
        <fullName evidence="12 14">Bacitracin resistance protein</fullName>
    </alternativeName>
    <alternativeName>
        <fullName evidence="11 14">Undecaprenyl pyrophosphate phosphatase</fullName>
    </alternativeName>
</protein>
<feature type="transmembrane region" description="Helical" evidence="14">
    <location>
        <begin position="215"/>
        <end position="238"/>
    </location>
</feature>
<dbReference type="GO" id="GO:0009252">
    <property type="term" value="P:peptidoglycan biosynthetic process"/>
    <property type="evidence" value="ECO:0007669"/>
    <property type="project" value="UniProtKB-KW"/>
</dbReference>
<keyword evidence="6 14" id="KW-0812">Transmembrane</keyword>